<proteinExistence type="predicted"/>
<dbReference type="OrthoDB" id="125255at2759"/>
<feature type="region of interest" description="Disordered" evidence="1">
    <location>
        <begin position="79"/>
        <end position="106"/>
    </location>
</feature>
<dbReference type="EMBL" id="BSXT01000459">
    <property type="protein sequence ID" value="GMF28041.1"/>
    <property type="molecule type" value="Genomic_DNA"/>
</dbReference>
<evidence type="ECO:0000256" key="1">
    <source>
        <dbReference type="SAM" id="MobiDB-lite"/>
    </source>
</evidence>
<organism evidence="2 3">
    <name type="scientific">Phytophthora fragariaefolia</name>
    <dbReference type="NCBI Taxonomy" id="1490495"/>
    <lineage>
        <taxon>Eukaryota</taxon>
        <taxon>Sar</taxon>
        <taxon>Stramenopiles</taxon>
        <taxon>Oomycota</taxon>
        <taxon>Peronosporomycetes</taxon>
        <taxon>Peronosporales</taxon>
        <taxon>Peronosporaceae</taxon>
        <taxon>Phytophthora</taxon>
    </lineage>
</organism>
<evidence type="ECO:0000313" key="3">
    <source>
        <dbReference type="Proteomes" id="UP001165121"/>
    </source>
</evidence>
<evidence type="ECO:0000313" key="2">
    <source>
        <dbReference type="EMBL" id="GMF28041.1"/>
    </source>
</evidence>
<reference evidence="2" key="1">
    <citation type="submission" date="2023-04" db="EMBL/GenBank/DDBJ databases">
        <title>Phytophthora fragariaefolia NBRC 109709.</title>
        <authorList>
            <person name="Ichikawa N."/>
            <person name="Sato H."/>
            <person name="Tonouchi N."/>
        </authorList>
    </citation>
    <scope>NUCLEOTIDE SEQUENCE</scope>
    <source>
        <strain evidence="2">NBRC 109709</strain>
    </source>
</reference>
<comment type="caution">
    <text evidence="2">The sequence shown here is derived from an EMBL/GenBank/DDBJ whole genome shotgun (WGS) entry which is preliminary data.</text>
</comment>
<keyword evidence="3" id="KW-1185">Reference proteome</keyword>
<sequence length="106" mass="11447">MLSDNGALLTHLDIPGHAAVTVIGDTPVPVESKLRLDLRFMTPGGPLKLRNRLGYSPEKLLANAQQVSSEWDIGDVEDNPGSKCASIRHDESAARANQRRAQFGGE</sequence>
<dbReference type="Proteomes" id="UP001165121">
    <property type="component" value="Unassembled WGS sequence"/>
</dbReference>
<dbReference type="AlphaFoldDB" id="A0A9W6X342"/>
<protein>
    <submittedName>
        <fullName evidence="2">Unnamed protein product</fullName>
    </submittedName>
</protein>
<accession>A0A9W6X342</accession>
<gene>
    <name evidence="2" type="ORF">Pfra01_000571600</name>
</gene>
<name>A0A9W6X342_9STRA</name>